<evidence type="ECO:0008006" key="8">
    <source>
        <dbReference type="Google" id="ProtNLM"/>
    </source>
</evidence>
<dbReference type="RefSeq" id="WP_225978144.1">
    <property type="nucleotide sequence ID" value="NZ_BJFL01000004.1"/>
</dbReference>
<sequence>MPREPDDVGSPTRAGMAAPARGAAATDPGADGTALIRDVVGVVLTHLPRLVDQLVEIVQGAEHPYRRGGAIPDADMRRSFHDNMAGVLRVFAGTTPDGPEAAAVPRETGRRRAEQGVPLECVLHVYRLGAQLLWEALLAEARSRPPEVLGHLIDRASQLWSVVDRYSVAFADGYRAREAETRRSDARRRDAVLDALLDGRGAEPAVAAEARAVLGLPAHGRYVVVTLVPAPAAGGLPRAPRDALAAHGIASGWRVRADREIGVVYLGRAPLRRVVALLQAGPRGRIGVSSEVDGLAEIGTGYRLAETALRTLPEGAAAVAVLDDRLPEALVVSSPQIAQRLAHGTLARVLDLDRAERDVLLDTLEVWFGCERSASRAAQALHCHRNTVLNRLRRIEKLTGRSLEDDRHQLACRLALVALRTLPRTAPAPGPGDQPRLATS</sequence>
<dbReference type="InterPro" id="IPR025736">
    <property type="entry name" value="PucR_C-HTH_dom"/>
</dbReference>
<dbReference type="PANTHER" id="PTHR33744:SF1">
    <property type="entry name" value="DNA-BINDING TRANSCRIPTIONAL ACTIVATOR ADER"/>
    <property type="match status" value="1"/>
</dbReference>
<organism evidence="6 7">
    <name type="scientific">Gandjariella thermophila</name>
    <dbReference type="NCBI Taxonomy" id="1931992"/>
    <lineage>
        <taxon>Bacteria</taxon>
        <taxon>Bacillati</taxon>
        <taxon>Actinomycetota</taxon>
        <taxon>Actinomycetes</taxon>
        <taxon>Pseudonocardiales</taxon>
        <taxon>Pseudonocardiaceae</taxon>
        <taxon>Gandjariella</taxon>
    </lineage>
</organism>
<feature type="domain" description="CdaR GGDEF-like" evidence="5">
    <location>
        <begin position="199"/>
        <end position="311"/>
    </location>
</feature>
<dbReference type="InterPro" id="IPR025751">
    <property type="entry name" value="RsbRD_N_dom"/>
</dbReference>
<dbReference type="Pfam" id="PF17853">
    <property type="entry name" value="GGDEF_2"/>
    <property type="match status" value="1"/>
</dbReference>
<evidence type="ECO:0000313" key="6">
    <source>
        <dbReference type="EMBL" id="GDY29700.1"/>
    </source>
</evidence>
<feature type="domain" description="RsbT co-antagonist protein RsbRD N-terminal" evidence="4">
    <location>
        <begin position="48"/>
        <end position="189"/>
    </location>
</feature>
<dbReference type="PANTHER" id="PTHR33744">
    <property type="entry name" value="CARBOHYDRATE DIACID REGULATOR"/>
    <property type="match status" value="1"/>
</dbReference>
<dbReference type="EMBL" id="BJFL01000004">
    <property type="protein sequence ID" value="GDY29700.1"/>
    <property type="molecule type" value="Genomic_DNA"/>
</dbReference>
<keyword evidence="7" id="KW-1185">Reference proteome</keyword>
<feature type="domain" description="PucR C-terminal helix-turn-helix" evidence="3">
    <location>
        <begin position="360"/>
        <end position="417"/>
    </location>
</feature>
<dbReference type="AlphaFoldDB" id="A0A4D4J3L7"/>
<dbReference type="Proteomes" id="UP000298860">
    <property type="component" value="Unassembled WGS sequence"/>
</dbReference>
<proteinExistence type="inferred from homology"/>
<protein>
    <recommendedName>
        <fullName evidence="8">PucR family transcriptional regulator</fullName>
    </recommendedName>
</protein>
<dbReference type="Gene3D" id="1.10.10.2840">
    <property type="entry name" value="PucR C-terminal helix-turn-helix domain"/>
    <property type="match status" value="1"/>
</dbReference>
<dbReference type="Pfam" id="PF14361">
    <property type="entry name" value="RsbRD_N"/>
    <property type="match status" value="1"/>
</dbReference>
<comment type="similarity">
    <text evidence="1">Belongs to the CdaR family.</text>
</comment>
<dbReference type="InterPro" id="IPR041522">
    <property type="entry name" value="CdaR_GGDEF"/>
</dbReference>
<feature type="region of interest" description="Disordered" evidence="2">
    <location>
        <begin position="1"/>
        <end position="29"/>
    </location>
</feature>
<dbReference type="InterPro" id="IPR051448">
    <property type="entry name" value="CdaR-like_regulators"/>
</dbReference>
<accession>A0A4D4J3L7</accession>
<evidence type="ECO:0000259" key="3">
    <source>
        <dbReference type="Pfam" id="PF13556"/>
    </source>
</evidence>
<comment type="caution">
    <text evidence="6">The sequence shown here is derived from an EMBL/GenBank/DDBJ whole genome shotgun (WGS) entry which is preliminary data.</text>
</comment>
<evidence type="ECO:0000313" key="7">
    <source>
        <dbReference type="Proteomes" id="UP000298860"/>
    </source>
</evidence>
<gene>
    <name evidence="6" type="ORF">GTS_13330</name>
</gene>
<evidence type="ECO:0000259" key="5">
    <source>
        <dbReference type="Pfam" id="PF17853"/>
    </source>
</evidence>
<feature type="compositionally biased region" description="Low complexity" evidence="2">
    <location>
        <begin position="11"/>
        <end position="29"/>
    </location>
</feature>
<dbReference type="InterPro" id="IPR042070">
    <property type="entry name" value="PucR_C-HTH_sf"/>
</dbReference>
<reference evidence="7" key="1">
    <citation type="submission" date="2019-04" db="EMBL/GenBank/DDBJ databases">
        <title>Draft genome sequence of Pseudonocardiaceae bacterium SL3-2-4.</title>
        <authorList>
            <person name="Ningsih F."/>
            <person name="Yokota A."/>
            <person name="Sakai Y."/>
            <person name="Nanatani K."/>
            <person name="Yabe S."/>
            <person name="Oetari A."/>
            <person name="Sjamsuridzal W."/>
        </authorList>
    </citation>
    <scope>NUCLEOTIDE SEQUENCE [LARGE SCALE GENOMIC DNA]</scope>
    <source>
        <strain evidence="7">SL3-2-4</strain>
    </source>
</reference>
<evidence type="ECO:0000259" key="4">
    <source>
        <dbReference type="Pfam" id="PF14361"/>
    </source>
</evidence>
<evidence type="ECO:0000256" key="2">
    <source>
        <dbReference type="SAM" id="MobiDB-lite"/>
    </source>
</evidence>
<evidence type="ECO:0000256" key="1">
    <source>
        <dbReference type="ARBA" id="ARBA00006754"/>
    </source>
</evidence>
<dbReference type="Pfam" id="PF13556">
    <property type="entry name" value="HTH_30"/>
    <property type="match status" value="1"/>
</dbReference>
<name>A0A4D4J3L7_9PSEU</name>